<reference evidence="1" key="2">
    <citation type="submission" date="2021-04" db="EMBL/GenBank/DDBJ databases">
        <authorList>
            <person name="Zhang T."/>
            <person name="Zhang Y."/>
            <person name="Lu D."/>
            <person name="Zuo D."/>
            <person name="Du Z."/>
        </authorList>
    </citation>
    <scope>NUCLEOTIDE SEQUENCE</scope>
    <source>
        <strain evidence="1">JR1</strain>
    </source>
</reference>
<dbReference type="Gene3D" id="2.60.120.10">
    <property type="entry name" value="Jelly Rolls"/>
    <property type="match status" value="1"/>
</dbReference>
<dbReference type="RefSeq" id="WP_212192269.1">
    <property type="nucleotide sequence ID" value="NZ_JAGTAR010000029.1"/>
</dbReference>
<organism evidence="1 2">
    <name type="scientific">Carboxylicivirga sediminis</name>
    <dbReference type="NCBI Taxonomy" id="2006564"/>
    <lineage>
        <taxon>Bacteria</taxon>
        <taxon>Pseudomonadati</taxon>
        <taxon>Bacteroidota</taxon>
        <taxon>Bacteroidia</taxon>
        <taxon>Marinilabiliales</taxon>
        <taxon>Marinilabiliaceae</taxon>
        <taxon>Carboxylicivirga</taxon>
    </lineage>
</organism>
<comment type="caution">
    <text evidence="1">The sequence shown here is derived from an EMBL/GenBank/DDBJ whole genome shotgun (WGS) entry which is preliminary data.</text>
</comment>
<keyword evidence="2" id="KW-1185">Reference proteome</keyword>
<evidence type="ECO:0000313" key="2">
    <source>
        <dbReference type="Proteomes" id="UP000679220"/>
    </source>
</evidence>
<dbReference type="InterPro" id="IPR014710">
    <property type="entry name" value="RmlC-like_jellyroll"/>
</dbReference>
<proteinExistence type="predicted"/>
<name>A0A941F7Y4_9BACT</name>
<accession>A0A941F7Y4</accession>
<dbReference type="InterPro" id="IPR011051">
    <property type="entry name" value="RmlC_Cupin_sf"/>
</dbReference>
<sequence length="123" mass="13683">MKINKANIPVVMNDNGTVLRSQKHFGDLTATYNEIPAGTDFGPLLHGLKNNHCHCTHYGTVLDGAIRISYDNGNEELITSGDLFYIPAGHTARVEKDLKIVIFSTIKEHSEVINHVVKQMVRI</sequence>
<dbReference type="AlphaFoldDB" id="A0A941F7Y4"/>
<protein>
    <recommendedName>
        <fullName evidence="3">Cupin domain-containing protein</fullName>
    </recommendedName>
</protein>
<dbReference type="SUPFAM" id="SSF51182">
    <property type="entry name" value="RmlC-like cupins"/>
    <property type="match status" value="1"/>
</dbReference>
<dbReference type="Proteomes" id="UP000679220">
    <property type="component" value="Unassembled WGS sequence"/>
</dbReference>
<reference evidence="1" key="1">
    <citation type="journal article" date="2018" name="Int. J. Syst. Evol. Microbiol.">
        <title>Carboxylicivirga sediminis sp. nov., isolated from coastal sediment.</title>
        <authorList>
            <person name="Wang F.Q."/>
            <person name="Ren L.H."/>
            <person name="Zou R.J."/>
            <person name="Sun Y.Z."/>
            <person name="Liu X.J."/>
            <person name="Jiang F."/>
            <person name="Liu L.J."/>
        </authorList>
    </citation>
    <scope>NUCLEOTIDE SEQUENCE</scope>
    <source>
        <strain evidence="1">JR1</strain>
    </source>
</reference>
<dbReference type="EMBL" id="JAGTAR010000029">
    <property type="protein sequence ID" value="MBR8537244.1"/>
    <property type="molecule type" value="Genomic_DNA"/>
</dbReference>
<evidence type="ECO:0000313" key="1">
    <source>
        <dbReference type="EMBL" id="MBR8537244.1"/>
    </source>
</evidence>
<evidence type="ECO:0008006" key="3">
    <source>
        <dbReference type="Google" id="ProtNLM"/>
    </source>
</evidence>
<gene>
    <name evidence="1" type="ORF">KDU71_16875</name>
</gene>